<dbReference type="Pfam" id="PF00389">
    <property type="entry name" value="2-Hacid_dh"/>
    <property type="match status" value="1"/>
</dbReference>
<proteinExistence type="inferred from homology"/>
<dbReference type="InterPro" id="IPR006140">
    <property type="entry name" value="D-isomer_DH_NAD-bd"/>
</dbReference>
<dbReference type="PANTHER" id="PTHR43761">
    <property type="entry name" value="D-ISOMER SPECIFIC 2-HYDROXYACID DEHYDROGENASE FAMILY PROTEIN (AFU_ORTHOLOGUE AFUA_1G13630)"/>
    <property type="match status" value="1"/>
</dbReference>
<dbReference type="EMBL" id="JBHTBQ010000009">
    <property type="protein sequence ID" value="MFC7419397.1"/>
    <property type="molecule type" value="Genomic_DNA"/>
</dbReference>
<dbReference type="Pfam" id="PF02826">
    <property type="entry name" value="2-Hacid_dh_C"/>
    <property type="match status" value="1"/>
</dbReference>
<organism evidence="7 8">
    <name type="scientific">Iodobacter arcticus</name>
    <dbReference type="NCBI Taxonomy" id="590593"/>
    <lineage>
        <taxon>Bacteria</taxon>
        <taxon>Pseudomonadati</taxon>
        <taxon>Pseudomonadota</taxon>
        <taxon>Betaproteobacteria</taxon>
        <taxon>Neisseriales</taxon>
        <taxon>Chitinibacteraceae</taxon>
        <taxon>Iodobacter</taxon>
    </lineage>
</organism>
<protein>
    <submittedName>
        <fullName evidence="7">NAD(P)-dependent oxidoreductase</fullName>
    </submittedName>
</protein>
<name>A0ABW2QUK5_9NEIS</name>
<dbReference type="Proteomes" id="UP001596473">
    <property type="component" value="Unassembled WGS sequence"/>
</dbReference>
<evidence type="ECO:0000256" key="3">
    <source>
        <dbReference type="ARBA" id="ARBA00023027"/>
    </source>
</evidence>
<evidence type="ECO:0000313" key="8">
    <source>
        <dbReference type="Proteomes" id="UP001596473"/>
    </source>
</evidence>
<comment type="similarity">
    <text evidence="1 4">Belongs to the D-isomer specific 2-hydroxyacid dehydrogenase family.</text>
</comment>
<evidence type="ECO:0000313" key="7">
    <source>
        <dbReference type="EMBL" id="MFC7419397.1"/>
    </source>
</evidence>
<feature type="domain" description="D-isomer specific 2-hydroxyacid dehydrogenase NAD-binding" evidence="6">
    <location>
        <begin position="94"/>
        <end position="262"/>
    </location>
</feature>
<dbReference type="RefSeq" id="WP_380186856.1">
    <property type="nucleotide sequence ID" value="NZ_JBHTBQ010000009.1"/>
</dbReference>
<dbReference type="PROSITE" id="PS00065">
    <property type="entry name" value="D_2_HYDROXYACID_DH_1"/>
    <property type="match status" value="1"/>
</dbReference>
<dbReference type="InterPro" id="IPR029752">
    <property type="entry name" value="D-isomer_DH_CS1"/>
</dbReference>
<dbReference type="InterPro" id="IPR050418">
    <property type="entry name" value="D-iso_2-hydroxyacid_DH_PdxB"/>
</dbReference>
<gene>
    <name evidence="7" type="ORF">ACFQNF_05840</name>
</gene>
<sequence>MAKVYITDRIVNPDIERDILGDDVSLEFDKNAEVLMVWRQHVDKDFIDQFPKLKAIQRYGVGYDRLDLSYAKSKDIFVSNNPAYCTEEVAQTAMAFILNCSRKINYLDHFAKENFEKWQQAVTPPTRRVSSSILGIIGAGRIGATVCNYARALGYCVEYFDPYLSAEQVARLDQIGAKRIEHLEALLNQADIVSLHVPLTADTTEMVNESFLHSMKFGASLVNTSRGTTMAHPDVFLSFLEAGHLNQLMLDVLPEEPPTHCSFINMWLEPPSYLKGRVLINPHKSYFSSESAIEMRQTAAINAKRVIDGLSPCFVVNH</sequence>
<reference evidence="8" key="1">
    <citation type="journal article" date="2019" name="Int. J. Syst. Evol. Microbiol.">
        <title>The Global Catalogue of Microorganisms (GCM) 10K type strain sequencing project: providing services to taxonomists for standard genome sequencing and annotation.</title>
        <authorList>
            <consortium name="The Broad Institute Genomics Platform"/>
            <consortium name="The Broad Institute Genome Sequencing Center for Infectious Disease"/>
            <person name="Wu L."/>
            <person name="Ma J."/>
        </authorList>
    </citation>
    <scope>NUCLEOTIDE SEQUENCE [LARGE SCALE GENOMIC DNA]</scope>
    <source>
        <strain evidence="8">CCUG 62945</strain>
    </source>
</reference>
<dbReference type="InterPro" id="IPR036291">
    <property type="entry name" value="NAD(P)-bd_dom_sf"/>
</dbReference>
<keyword evidence="2 4" id="KW-0560">Oxidoreductase</keyword>
<dbReference type="SUPFAM" id="SSF51735">
    <property type="entry name" value="NAD(P)-binding Rossmann-fold domains"/>
    <property type="match status" value="1"/>
</dbReference>
<evidence type="ECO:0000256" key="2">
    <source>
        <dbReference type="ARBA" id="ARBA00023002"/>
    </source>
</evidence>
<evidence type="ECO:0000256" key="4">
    <source>
        <dbReference type="RuleBase" id="RU003719"/>
    </source>
</evidence>
<dbReference type="PROSITE" id="PS00670">
    <property type="entry name" value="D_2_HYDROXYACID_DH_2"/>
    <property type="match status" value="1"/>
</dbReference>
<dbReference type="SUPFAM" id="SSF52283">
    <property type="entry name" value="Formate/glycerate dehydrogenase catalytic domain-like"/>
    <property type="match status" value="1"/>
</dbReference>
<dbReference type="PANTHER" id="PTHR43761:SF1">
    <property type="entry name" value="D-ISOMER SPECIFIC 2-HYDROXYACID DEHYDROGENASE CATALYTIC DOMAIN-CONTAINING PROTEIN-RELATED"/>
    <property type="match status" value="1"/>
</dbReference>
<dbReference type="InterPro" id="IPR006139">
    <property type="entry name" value="D-isomer_2_OHA_DH_cat_dom"/>
</dbReference>
<evidence type="ECO:0000256" key="1">
    <source>
        <dbReference type="ARBA" id="ARBA00005854"/>
    </source>
</evidence>
<keyword evidence="3" id="KW-0520">NAD</keyword>
<dbReference type="Gene3D" id="3.40.50.720">
    <property type="entry name" value="NAD(P)-binding Rossmann-like Domain"/>
    <property type="match status" value="2"/>
</dbReference>
<comment type="caution">
    <text evidence="7">The sequence shown here is derived from an EMBL/GenBank/DDBJ whole genome shotgun (WGS) entry which is preliminary data.</text>
</comment>
<feature type="domain" description="D-isomer specific 2-hydroxyacid dehydrogenase catalytic" evidence="5">
    <location>
        <begin position="26"/>
        <end position="317"/>
    </location>
</feature>
<dbReference type="InterPro" id="IPR029753">
    <property type="entry name" value="D-isomer_DH_CS"/>
</dbReference>
<keyword evidence="8" id="KW-1185">Reference proteome</keyword>
<evidence type="ECO:0000259" key="5">
    <source>
        <dbReference type="Pfam" id="PF00389"/>
    </source>
</evidence>
<evidence type="ECO:0000259" key="6">
    <source>
        <dbReference type="Pfam" id="PF02826"/>
    </source>
</evidence>
<accession>A0ABW2QUK5</accession>